<dbReference type="Gene3D" id="1.20.1600.10">
    <property type="entry name" value="Outer membrane efflux proteins (OEP)"/>
    <property type="match status" value="1"/>
</dbReference>
<protein>
    <submittedName>
        <fullName evidence="8">Fusaric acid resistance protein FusA, putative</fullName>
    </submittedName>
</protein>
<dbReference type="Pfam" id="PF02321">
    <property type="entry name" value="OEP"/>
    <property type="match status" value="2"/>
</dbReference>
<dbReference type="GO" id="GO:0015562">
    <property type="term" value="F:efflux transmembrane transporter activity"/>
    <property type="evidence" value="ECO:0007669"/>
    <property type="project" value="InterPro"/>
</dbReference>
<dbReference type="InterPro" id="IPR003423">
    <property type="entry name" value="OMP_efflux"/>
</dbReference>
<evidence type="ECO:0000256" key="6">
    <source>
        <dbReference type="ARBA" id="ARBA00023139"/>
    </source>
</evidence>
<evidence type="ECO:0000256" key="4">
    <source>
        <dbReference type="ARBA" id="ARBA00022729"/>
    </source>
</evidence>
<evidence type="ECO:0000256" key="2">
    <source>
        <dbReference type="ARBA" id="ARBA00022452"/>
    </source>
</evidence>
<dbReference type="AlphaFoldDB" id="A0A699JJJ6"/>
<dbReference type="InterPro" id="IPR010131">
    <property type="entry name" value="MdtP/NodT-like"/>
</dbReference>
<dbReference type="NCBIfam" id="TIGR01845">
    <property type="entry name" value="outer_NodT"/>
    <property type="match status" value="1"/>
</dbReference>
<dbReference type="SUPFAM" id="SSF56954">
    <property type="entry name" value="Outer membrane efflux proteins (OEP)"/>
    <property type="match status" value="1"/>
</dbReference>
<feature type="non-terminal residue" evidence="8">
    <location>
        <position position="1024"/>
    </location>
</feature>
<evidence type="ECO:0000256" key="7">
    <source>
        <dbReference type="ARBA" id="ARBA00023288"/>
    </source>
</evidence>
<dbReference type="Gene3D" id="2.20.200.10">
    <property type="entry name" value="Outer membrane efflux proteins (OEP)"/>
    <property type="match status" value="1"/>
</dbReference>
<keyword evidence="5" id="KW-0472">Membrane</keyword>
<proteinExistence type="predicted"/>
<gene>
    <name evidence="8" type="ORF">Tci_613825</name>
</gene>
<dbReference type="EMBL" id="BKCJ010420570">
    <property type="protein sequence ID" value="GFA41853.1"/>
    <property type="molecule type" value="Genomic_DNA"/>
</dbReference>
<evidence type="ECO:0000256" key="1">
    <source>
        <dbReference type="ARBA" id="ARBA00004370"/>
    </source>
</evidence>
<organism evidence="8">
    <name type="scientific">Tanacetum cinerariifolium</name>
    <name type="common">Dalmatian daisy</name>
    <name type="synonym">Chrysanthemum cinerariifolium</name>
    <dbReference type="NCBI Taxonomy" id="118510"/>
    <lineage>
        <taxon>Eukaryota</taxon>
        <taxon>Viridiplantae</taxon>
        <taxon>Streptophyta</taxon>
        <taxon>Embryophyta</taxon>
        <taxon>Tracheophyta</taxon>
        <taxon>Spermatophyta</taxon>
        <taxon>Magnoliopsida</taxon>
        <taxon>eudicotyledons</taxon>
        <taxon>Gunneridae</taxon>
        <taxon>Pentapetalae</taxon>
        <taxon>asterids</taxon>
        <taxon>campanulids</taxon>
        <taxon>Asterales</taxon>
        <taxon>Asteraceae</taxon>
        <taxon>Asteroideae</taxon>
        <taxon>Anthemideae</taxon>
        <taxon>Anthemidinae</taxon>
        <taxon>Tanacetum</taxon>
    </lineage>
</organism>
<keyword evidence="4" id="KW-0732">Signal</keyword>
<sequence length="1024" mass="112010">DQNRALLHQRQLSRADHVFGFFTERHHQTDEVRFGQQMIQRTKLRAQLLFDGSLAAVAAVQNRHVETQPTATRNRRADVAHADDAQRLAVDVRAEMRRFDAALPVACLCVRVQFGDAAGAAHDQREAQVCGAFRQHVGGVGQHDAALGEVADVVVVVANRNARDHFQLRRALQLFATQLASGANHAVAVGKGVVELLVEITLFRVRDDHIEVLLQALGHFRGHAAEGKDGLFHRIASLGRFRRAVALRLTGLRQHMGLQIGFMGRHDFRQRAAQVFHPGFDLRIQILPRRVDRIQVQLMGAVLRQHPHQRAIAQPFDRRVDRQDADAHSAADRCLHGVGRIHQKRRVADGHSLLTFRAVKGPFLQREDRADQAQAGMIEQISRSVRHAECLDLAGEHDGHVIAFFKQVRDAVGHGQVERHVRVIAPVPGNRVDDVMLTHPSHRMDFQLPGRTRMGIAGFCFRFFDVAQNLLAAQQVTLAGFGQGNTPRGAVEEAGLQVGFKIGDSARNVGGGGVQLCGGSGEAACLRHAREGAHVLQSVHWPFSDSPPIQVIAAVPRRLVRGLKPLSVWALTLLISGCIGTGGIAPQGTSLSPDTLATDDAIKAADKDAHWPAGQWWRAYGDEQLNRWIELAALGSPSLALAAARVRQARAMAGIAESAESLHVSGDSTLKRHNWPTDQFYGPGELSNTSTWDNSASLGLSYSLDLWGQESNHSKQALDMAHMGAAQERQAQLELQDNIVRAYIQLSLNYAQRDIAQATLAQQQQIVELAQRRLNGGIGTHFEVSQAEAPLPETRRQIDALDEAIALSRNQIAALAGKGPGEGASLQRPTLSLNTALKLPSALPAELLGQRPDVVASRWRVAAQARGIDVAHAAFYPNVDLMGSLGYMATGGGMLEFLAGKKFNYSVGPAITLPIFDGGRLRSELGVASAGYDEAVAQYNQTLVMALKGISDQLIRRESMDKQQQFADQSVAAAQKTYDIAMVAYKRGLTDYLNVLNAQTLLFHQQQVQQRVQAERLTVHAELV</sequence>
<comment type="caution">
    <text evidence="8">The sequence shown here is derived from an EMBL/GenBank/DDBJ whole genome shotgun (WGS) entry which is preliminary data.</text>
</comment>
<evidence type="ECO:0000313" key="8">
    <source>
        <dbReference type="EMBL" id="GFA41853.1"/>
    </source>
</evidence>
<keyword evidence="2" id="KW-1134">Transmembrane beta strand</keyword>
<reference evidence="8" key="1">
    <citation type="journal article" date="2019" name="Sci. Rep.">
        <title>Draft genome of Tanacetum cinerariifolium, the natural source of mosquito coil.</title>
        <authorList>
            <person name="Yamashiro T."/>
            <person name="Shiraishi A."/>
            <person name="Satake H."/>
            <person name="Nakayama K."/>
        </authorList>
    </citation>
    <scope>NUCLEOTIDE SEQUENCE</scope>
</reference>
<name>A0A699JJJ6_TANCI</name>
<keyword evidence="7" id="KW-0449">Lipoprotein</keyword>
<comment type="subcellular location">
    <subcellularLocation>
        <location evidence="1">Membrane</location>
    </subcellularLocation>
</comment>
<dbReference type="PANTHER" id="PTHR30203">
    <property type="entry name" value="OUTER MEMBRANE CATION EFFLUX PROTEIN"/>
    <property type="match status" value="1"/>
</dbReference>
<dbReference type="GO" id="GO:0016020">
    <property type="term" value="C:membrane"/>
    <property type="evidence" value="ECO:0007669"/>
    <property type="project" value="UniProtKB-SubCell"/>
</dbReference>
<keyword evidence="6" id="KW-0564">Palmitate</keyword>
<feature type="non-terminal residue" evidence="8">
    <location>
        <position position="1"/>
    </location>
</feature>
<evidence type="ECO:0000256" key="3">
    <source>
        <dbReference type="ARBA" id="ARBA00022692"/>
    </source>
</evidence>
<evidence type="ECO:0000256" key="5">
    <source>
        <dbReference type="ARBA" id="ARBA00023136"/>
    </source>
</evidence>
<accession>A0A699JJJ6</accession>
<dbReference type="PANTHER" id="PTHR30203:SF20">
    <property type="entry name" value="MULTIDRUG RESISTANCE OUTER MEMBRANE PROTEIN MDTP-RELATED"/>
    <property type="match status" value="1"/>
</dbReference>
<keyword evidence="3" id="KW-0812">Transmembrane</keyword>